<protein>
    <submittedName>
        <fullName evidence="2">Uncharacterized protein</fullName>
    </submittedName>
</protein>
<organism evidence="2 3">
    <name type="scientific">Athelia psychrophila</name>
    <dbReference type="NCBI Taxonomy" id="1759441"/>
    <lineage>
        <taxon>Eukaryota</taxon>
        <taxon>Fungi</taxon>
        <taxon>Dikarya</taxon>
        <taxon>Basidiomycota</taxon>
        <taxon>Agaricomycotina</taxon>
        <taxon>Agaricomycetes</taxon>
        <taxon>Agaricomycetidae</taxon>
        <taxon>Atheliales</taxon>
        <taxon>Atheliaceae</taxon>
        <taxon>Athelia</taxon>
    </lineage>
</organism>
<dbReference type="EMBL" id="KV417650">
    <property type="protein sequence ID" value="KZP12223.1"/>
    <property type="molecule type" value="Genomic_DNA"/>
</dbReference>
<evidence type="ECO:0000313" key="3">
    <source>
        <dbReference type="Proteomes" id="UP000076532"/>
    </source>
</evidence>
<evidence type="ECO:0000256" key="1">
    <source>
        <dbReference type="SAM" id="MobiDB-lite"/>
    </source>
</evidence>
<sequence>MCVVELGSATGDEITLELRAKKLRIETRVYRRRDASRALELYGPTTDGRALCYKYGSTYRSYDVTKSAIEDPCRVEDSKECREENRLYCAVAVKAACGGSFSGIVHYNPPPSLAIASVGNMPPHVCTHPHSLAIASEGNMNPPPCIYPGIVHYNPPPSLAIASVGNMPPHSEEPEEPAEPESGKLWESPPPSETGELEEPEPGKSGELPSQSLQWESSKLPSCEELRVPTPGEPELEPPTSWQLQ</sequence>
<feature type="region of interest" description="Disordered" evidence="1">
    <location>
        <begin position="162"/>
        <end position="245"/>
    </location>
</feature>
<dbReference type="Proteomes" id="UP000076532">
    <property type="component" value="Unassembled WGS sequence"/>
</dbReference>
<keyword evidence="3" id="KW-1185">Reference proteome</keyword>
<reference evidence="2 3" key="1">
    <citation type="journal article" date="2016" name="Mol. Biol. Evol.">
        <title>Comparative Genomics of Early-Diverging Mushroom-Forming Fungi Provides Insights into the Origins of Lignocellulose Decay Capabilities.</title>
        <authorList>
            <person name="Nagy L.G."/>
            <person name="Riley R."/>
            <person name="Tritt A."/>
            <person name="Adam C."/>
            <person name="Daum C."/>
            <person name="Floudas D."/>
            <person name="Sun H."/>
            <person name="Yadav J.S."/>
            <person name="Pangilinan J."/>
            <person name="Larsson K.H."/>
            <person name="Matsuura K."/>
            <person name="Barry K."/>
            <person name="Labutti K."/>
            <person name="Kuo R."/>
            <person name="Ohm R.A."/>
            <person name="Bhattacharya S.S."/>
            <person name="Shirouzu T."/>
            <person name="Yoshinaga Y."/>
            <person name="Martin F.M."/>
            <person name="Grigoriev I.V."/>
            <person name="Hibbett D.S."/>
        </authorList>
    </citation>
    <scope>NUCLEOTIDE SEQUENCE [LARGE SCALE GENOMIC DNA]</scope>
    <source>
        <strain evidence="2 3">CBS 109695</strain>
    </source>
</reference>
<accession>A0A166B2Z7</accession>
<evidence type="ECO:0000313" key="2">
    <source>
        <dbReference type="EMBL" id="KZP12223.1"/>
    </source>
</evidence>
<feature type="compositionally biased region" description="Polar residues" evidence="1">
    <location>
        <begin position="208"/>
        <end position="220"/>
    </location>
</feature>
<name>A0A166B2Z7_9AGAM</name>
<dbReference type="AlphaFoldDB" id="A0A166B2Z7"/>
<proteinExistence type="predicted"/>
<gene>
    <name evidence="2" type="ORF">FIBSPDRAFT_898330</name>
</gene>